<proteinExistence type="predicted"/>
<evidence type="ECO:0000313" key="2">
    <source>
        <dbReference type="Proteomes" id="UP000019140"/>
    </source>
</evidence>
<dbReference type="HOGENOM" id="CLU_2492086_0_0_7"/>
<protein>
    <submittedName>
        <fullName evidence="1">Uncharacterized protein</fullName>
    </submittedName>
</protein>
<keyword evidence="2" id="KW-1185">Reference proteome</keyword>
<dbReference type="Proteomes" id="UP000019140">
    <property type="component" value="Unassembled WGS sequence"/>
</dbReference>
<accession>W4M208</accession>
<organism evidence="1 2">
    <name type="scientific">Candidatus Entotheonella gemina</name>
    <dbReference type="NCBI Taxonomy" id="1429439"/>
    <lineage>
        <taxon>Bacteria</taxon>
        <taxon>Pseudomonadati</taxon>
        <taxon>Nitrospinota/Tectimicrobiota group</taxon>
        <taxon>Candidatus Tectimicrobiota</taxon>
        <taxon>Candidatus Entotheonellia</taxon>
        <taxon>Candidatus Entotheonellales</taxon>
        <taxon>Candidatus Entotheonellaceae</taxon>
        <taxon>Candidatus Entotheonella</taxon>
    </lineage>
</organism>
<sequence length="86" mass="9416">MTTPSHAPRHTFPDSLDAIEECYRRGWTDGLPVVPPTEDRVAAMLDYVGLAPDHLLGEVPVRRRSLTAEQAAANAVMAGACQRIFQ</sequence>
<dbReference type="AlphaFoldDB" id="W4M208"/>
<name>W4M208_9BACT</name>
<reference evidence="1 2" key="1">
    <citation type="journal article" date="2014" name="Nature">
        <title>An environmental bacterial taxon with a large and distinct metabolic repertoire.</title>
        <authorList>
            <person name="Wilson M.C."/>
            <person name="Mori T."/>
            <person name="Ruckert C."/>
            <person name="Uria A.R."/>
            <person name="Helf M.J."/>
            <person name="Takada K."/>
            <person name="Gernert C."/>
            <person name="Steffens U.A."/>
            <person name="Heycke N."/>
            <person name="Schmitt S."/>
            <person name="Rinke C."/>
            <person name="Helfrich E.J."/>
            <person name="Brachmann A.O."/>
            <person name="Gurgui C."/>
            <person name="Wakimoto T."/>
            <person name="Kracht M."/>
            <person name="Crusemann M."/>
            <person name="Hentschel U."/>
            <person name="Abe I."/>
            <person name="Matsunaga S."/>
            <person name="Kalinowski J."/>
            <person name="Takeyama H."/>
            <person name="Piel J."/>
        </authorList>
    </citation>
    <scope>NUCLEOTIDE SEQUENCE [LARGE SCALE GENOMIC DNA]</scope>
    <source>
        <strain evidence="2">TSY2</strain>
    </source>
</reference>
<evidence type="ECO:0000313" key="1">
    <source>
        <dbReference type="EMBL" id="ETX04359.1"/>
    </source>
</evidence>
<comment type="caution">
    <text evidence="1">The sequence shown here is derived from an EMBL/GenBank/DDBJ whole genome shotgun (WGS) entry which is preliminary data.</text>
</comment>
<gene>
    <name evidence="1" type="ORF">ETSY2_29260</name>
</gene>
<dbReference type="EMBL" id="AZHX01001241">
    <property type="protein sequence ID" value="ETX04359.1"/>
    <property type="molecule type" value="Genomic_DNA"/>
</dbReference>